<keyword evidence="3" id="KW-0998">Cell outer membrane</keyword>
<gene>
    <name evidence="4" type="ORF">CTOB1V02_LOCUS16467</name>
</gene>
<dbReference type="AlphaFoldDB" id="A0A7R8WV53"/>
<dbReference type="SUPFAM" id="SSF103088">
    <property type="entry name" value="OmpA-like"/>
    <property type="match status" value="1"/>
</dbReference>
<dbReference type="EMBL" id="OB705998">
    <property type="protein sequence ID" value="CAD7238652.1"/>
    <property type="molecule type" value="Genomic_DNA"/>
</dbReference>
<dbReference type="InterPro" id="IPR006665">
    <property type="entry name" value="OmpA-like"/>
</dbReference>
<evidence type="ECO:0000313" key="4">
    <source>
        <dbReference type="EMBL" id="CAD7238652.1"/>
    </source>
</evidence>
<accession>A0A7R8WV53</accession>
<dbReference type="OrthoDB" id="8300695at2759"/>
<evidence type="ECO:0000256" key="3">
    <source>
        <dbReference type="ARBA" id="ARBA00023237"/>
    </source>
</evidence>
<dbReference type="CDD" id="cd07185">
    <property type="entry name" value="OmpA_C-like"/>
    <property type="match status" value="1"/>
</dbReference>
<reference evidence="4" key="1">
    <citation type="submission" date="2020-11" db="EMBL/GenBank/DDBJ databases">
        <authorList>
            <person name="Tran Van P."/>
        </authorList>
    </citation>
    <scope>NUCLEOTIDE SEQUENCE</scope>
</reference>
<proteinExistence type="predicted"/>
<dbReference type="InterPro" id="IPR036737">
    <property type="entry name" value="OmpA-like_sf"/>
</dbReference>
<dbReference type="Gene3D" id="3.30.1330.60">
    <property type="entry name" value="OmpA-like domain"/>
    <property type="match status" value="1"/>
</dbReference>
<dbReference type="GO" id="GO:0016020">
    <property type="term" value="C:membrane"/>
    <property type="evidence" value="ECO:0007669"/>
    <property type="project" value="InterPro"/>
</dbReference>
<dbReference type="Pfam" id="PF00691">
    <property type="entry name" value="OmpA"/>
    <property type="match status" value="1"/>
</dbReference>
<sequence>ASQQQIDALQQAATRQVGVTNVVNNLQADEAYAEADWVDSVAKMMAALPAGGEVKVDADTLQLSAEVGSDDEAQQLAVRARQMLQGSGLQLENALQVADKQAEQPDPQQQAAAKAEECQIRMNTALQDKNILFTFNDSTINSESNALLDELAQIISECSDAMSDRVIVIGGHTDSVGRDDYNLDLSQRRADSVRDYLKGKQIDEALLEAKGFGEAQPVAPNNTAAGQAKNRRITFEIKQK</sequence>
<dbReference type="PANTHER" id="PTHR30329:SF21">
    <property type="entry name" value="LIPOPROTEIN YIAD-RELATED"/>
    <property type="match status" value="1"/>
</dbReference>
<dbReference type="InterPro" id="IPR050330">
    <property type="entry name" value="Bact_OuterMem_StrucFunc"/>
</dbReference>
<evidence type="ECO:0000256" key="2">
    <source>
        <dbReference type="ARBA" id="ARBA00023136"/>
    </source>
</evidence>
<organism evidence="4">
    <name type="scientific">Cyprideis torosa</name>
    <dbReference type="NCBI Taxonomy" id="163714"/>
    <lineage>
        <taxon>Eukaryota</taxon>
        <taxon>Metazoa</taxon>
        <taxon>Ecdysozoa</taxon>
        <taxon>Arthropoda</taxon>
        <taxon>Crustacea</taxon>
        <taxon>Oligostraca</taxon>
        <taxon>Ostracoda</taxon>
        <taxon>Podocopa</taxon>
        <taxon>Podocopida</taxon>
        <taxon>Cytherocopina</taxon>
        <taxon>Cytheroidea</taxon>
        <taxon>Cytherideidae</taxon>
        <taxon>Cyprideis</taxon>
    </lineage>
</organism>
<dbReference type="PROSITE" id="PS51123">
    <property type="entry name" value="OMPA_2"/>
    <property type="match status" value="1"/>
</dbReference>
<protein>
    <submittedName>
        <fullName evidence="4">Uncharacterized protein</fullName>
    </submittedName>
</protein>
<dbReference type="InterPro" id="IPR006664">
    <property type="entry name" value="OMP_bac"/>
</dbReference>
<dbReference type="PRINTS" id="PR01023">
    <property type="entry name" value="NAFLGMOTY"/>
</dbReference>
<dbReference type="Gene3D" id="3.40.1520.20">
    <property type="match status" value="1"/>
</dbReference>
<dbReference type="PANTHER" id="PTHR30329">
    <property type="entry name" value="STATOR ELEMENT OF FLAGELLAR MOTOR COMPLEX"/>
    <property type="match status" value="1"/>
</dbReference>
<name>A0A7R8WV53_9CRUS</name>
<dbReference type="PRINTS" id="PR01021">
    <property type="entry name" value="OMPADOMAIN"/>
</dbReference>
<feature type="non-terminal residue" evidence="4">
    <location>
        <position position="1"/>
    </location>
</feature>
<comment type="subcellular location">
    <subcellularLocation>
        <location evidence="1">Cell outer membrane</location>
    </subcellularLocation>
</comment>
<evidence type="ECO:0000256" key="1">
    <source>
        <dbReference type="ARBA" id="ARBA00004442"/>
    </source>
</evidence>
<keyword evidence="2" id="KW-0472">Membrane</keyword>